<reference evidence="2" key="2">
    <citation type="journal article" date="2017" name="J. Anim. Genet.">
        <title>Multiple reference genome sequences of hot pepper reveal the massive evolution of plant disease resistance genes by retroduplication.</title>
        <authorList>
            <person name="Kim S."/>
            <person name="Park J."/>
            <person name="Yeom S.-I."/>
            <person name="Kim Y.-M."/>
            <person name="Seo E."/>
            <person name="Kim K.-T."/>
            <person name="Kim M.-S."/>
            <person name="Lee J.M."/>
            <person name="Cheong K."/>
            <person name="Shin H.-S."/>
            <person name="Kim S.-B."/>
            <person name="Han K."/>
            <person name="Lee J."/>
            <person name="Park M."/>
            <person name="Lee H.-A."/>
            <person name="Lee H.-Y."/>
            <person name="Lee Y."/>
            <person name="Oh S."/>
            <person name="Lee J.H."/>
            <person name="Choi E."/>
            <person name="Choi E."/>
            <person name="Lee S.E."/>
            <person name="Jeon J."/>
            <person name="Kim H."/>
            <person name="Choi G."/>
            <person name="Song H."/>
            <person name="Lee J."/>
            <person name="Lee S.-C."/>
            <person name="Kwon J.-K."/>
            <person name="Lee H.-Y."/>
            <person name="Koo N."/>
            <person name="Hong Y."/>
            <person name="Kim R.W."/>
            <person name="Kang W.-H."/>
            <person name="Huh J.H."/>
            <person name="Kang B.-C."/>
            <person name="Yang T.-J."/>
            <person name="Lee Y.-H."/>
            <person name="Bennetzen J.L."/>
            <person name="Choi D."/>
        </authorList>
    </citation>
    <scope>NUCLEOTIDE SEQUENCE [LARGE SCALE GENOMIC DNA]</scope>
    <source>
        <strain evidence="2">cv. PBC81</strain>
    </source>
</reference>
<evidence type="ECO:0000313" key="1">
    <source>
        <dbReference type="EMBL" id="PHT36581.1"/>
    </source>
</evidence>
<organism evidence="1 2">
    <name type="scientific">Capsicum baccatum</name>
    <name type="common">Peruvian pepper</name>
    <dbReference type="NCBI Taxonomy" id="33114"/>
    <lineage>
        <taxon>Eukaryota</taxon>
        <taxon>Viridiplantae</taxon>
        <taxon>Streptophyta</taxon>
        <taxon>Embryophyta</taxon>
        <taxon>Tracheophyta</taxon>
        <taxon>Spermatophyta</taxon>
        <taxon>Magnoliopsida</taxon>
        <taxon>eudicotyledons</taxon>
        <taxon>Gunneridae</taxon>
        <taxon>Pentapetalae</taxon>
        <taxon>asterids</taxon>
        <taxon>lamiids</taxon>
        <taxon>Solanales</taxon>
        <taxon>Solanaceae</taxon>
        <taxon>Solanoideae</taxon>
        <taxon>Capsiceae</taxon>
        <taxon>Capsicum</taxon>
    </lineage>
</organism>
<dbReference type="STRING" id="33114.A0A2G2VUD8"/>
<dbReference type="GO" id="GO:0000466">
    <property type="term" value="P:maturation of 5.8S rRNA from tricistronic rRNA transcript (SSU-rRNA, 5.8S rRNA, LSU-rRNA)"/>
    <property type="evidence" value="ECO:0007669"/>
    <property type="project" value="TreeGrafter"/>
</dbReference>
<dbReference type="InterPro" id="IPR039844">
    <property type="entry name" value="URB1"/>
</dbReference>
<dbReference type="EMBL" id="MLFT02000010">
    <property type="protein sequence ID" value="PHT36581.1"/>
    <property type="molecule type" value="Genomic_DNA"/>
</dbReference>
<dbReference type="GO" id="GO:0005730">
    <property type="term" value="C:nucleolus"/>
    <property type="evidence" value="ECO:0007669"/>
    <property type="project" value="TreeGrafter"/>
</dbReference>
<sequence length="141" mass="15665">MFASVSLAANFLFSVGDGHVFDFLDSQTQEQLTFNSPEVQNIMKCIGPRSFSRLVINKGLLHSDPIVKHGTLKLVLEVLKLLELLIGALNSVLSSQGGLLTCNFISLFFRQAPDLQFHHSVLQKRGISPLDIYALKPLIRM</sequence>
<dbReference type="AlphaFoldDB" id="A0A2G2VUD8"/>
<accession>A0A2G2VUD8</accession>
<dbReference type="PANTHER" id="PTHR13500:SF0">
    <property type="entry name" value="NUCLEOLAR PRE-RIBOSOMAL-ASSOCIATED PROTEIN 1"/>
    <property type="match status" value="1"/>
</dbReference>
<dbReference type="Proteomes" id="UP000224567">
    <property type="component" value="Unassembled WGS sequence"/>
</dbReference>
<comment type="caution">
    <text evidence="1">The sequence shown here is derived from an EMBL/GenBank/DDBJ whole genome shotgun (WGS) entry which is preliminary data.</text>
</comment>
<name>A0A2G2VUD8_CAPBA</name>
<keyword evidence="2" id="KW-1185">Reference proteome</keyword>
<reference evidence="1 2" key="1">
    <citation type="journal article" date="2017" name="Genome Biol.">
        <title>New reference genome sequences of hot pepper reveal the massive evolution of plant disease-resistance genes by retroduplication.</title>
        <authorList>
            <person name="Kim S."/>
            <person name="Park J."/>
            <person name="Yeom S.I."/>
            <person name="Kim Y.M."/>
            <person name="Seo E."/>
            <person name="Kim K.T."/>
            <person name="Kim M.S."/>
            <person name="Lee J.M."/>
            <person name="Cheong K."/>
            <person name="Shin H.S."/>
            <person name="Kim S.B."/>
            <person name="Han K."/>
            <person name="Lee J."/>
            <person name="Park M."/>
            <person name="Lee H.A."/>
            <person name="Lee H.Y."/>
            <person name="Lee Y."/>
            <person name="Oh S."/>
            <person name="Lee J.H."/>
            <person name="Choi E."/>
            <person name="Choi E."/>
            <person name="Lee S.E."/>
            <person name="Jeon J."/>
            <person name="Kim H."/>
            <person name="Choi G."/>
            <person name="Song H."/>
            <person name="Lee J."/>
            <person name="Lee S.C."/>
            <person name="Kwon J.K."/>
            <person name="Lee H.Y."/>
            <person name="Koo N."/>
            <person name="Hong Y."/>
            <person name="Kim R.W."/>
            <person name="Kang W.H."/>
            <person name="Huh J.H."/>
            <person name="Kang B.C."/>
            <person name="Yang T.J."/>
            <person name="Lee Y.H."/>
            <person name="Bennetzen J.L."/>
            <person name="Choi D."/>
        </authorList>
    </citation>
    <scope>NUCLEOTIDE SEQUENCE [LARGE SCALE GENOMIC DNA]</scope>
    <source>
        <strain evidence="2">cv. PBC81</strain>
    </source>
</reference>
<dbReference type="PANTHER" id="PTHR13500">
    <property type="entry name" value="NUCLEOLAR PRERIBOSOMAL-ASSOCIATED PROTEIN 1"/>
    <property type="match status" value="1"/>
</dbReference>
<dbReference type="GO" id="GO:0000463">
    <property type="term" value="P:maturation of LSU-rRNA from tricistronic rRNA transcript (SSU-rRNA, 5.8S rRNA, LSU-rRNA)"/>
    <property type="evidence" value="ECO:0007669"/>
    <property type="project" value="TreeGrafter"/>
</dbReference>
<proteinExistence type="predicted"/>
<protein>
    <submittedName>
        <fullName evidence="1">Uncharacterized protein</fullName>
    </submittedName>
</protein>
<evidence type="ECO:0000313" key="2">
    <source>
        <dbReference type="Proteomes" id="UP000224567"/>
    </source>
</evidence>
<gene>
    <name evidence="1" type="ORF">CQW23_24281</name>
</gene>
<dbReference type="OrthoDB" id="72892at2759"/>